<evidence type="ECO:0000313" key="3">
    <source>
        <dbReference type="Proteomes" id="UP001292252"/>
    </source>
</evidence>
<dbReference type="Proteomes" id="UP001292252">
    <property type="component" value="Unassembled WGS sequence"/>
</dbReference>
<sequence length="241" mass="25964">MKMKKTFSGIACLSVLAVSLLSFSPATATYASENNTQNVGANCECSSPITTLDTKLVSNENSSKSTEVRKEINNLAHQEEMSKQFAVTAKLAETSFYQDYKFDGKTKINFESIDLSEYNLQENEITILNSIIKTYNENIDSKGVNIRDLQNAWTGDVNGSGFTVYMTKADLQNIATTFLVGGGCLVGGLLGLPAGSVGAGVGCFIGGMVGSVASTFVNQGIKSGAKMRFNWAGKHQWTKRM</sequence>
<evidence type="ECO:0000256" key="1">
    <source>
        <dbReference type="SAM" id="SignalP"/>
    </source>
</evidence>
<reference evidence="2" key="1">
    <citation type="submission" date="2023-12" db="EMBL/GenBank/DDBJ databases">
        <title>Genome sequence of Bacillus thuringiensis strain SS10.</title>
        <authorList>
            <person name="Rouis S."/>
        </authorList>
    </citation>
    <scope>NUCLEOTIDE SEQUENCE</scope>
    <source>
        <strain evidence="2">SS10</strain>
    </source>
</reference>
<comment type="caution">
    <text evidence="2">The sequence shown here is derived from an EMBL/GenBank/DDBJ whole genome shotgun (WGS) entry which is preliminary data.</text>
</comment>
<feature type="signal peptide" evidence="1">
    <location>
        <begin position="1"/>
        <end position="28"/>
    </location>
</feature>
<gene>
    <name evidence="2" type="ORF">U2F49_28515</name>
</gene>
<dbReference type="EMBL" id="JAXOTW010000026">
    <property type="protein sequence ID" value="MDZ5480095.1"/>
    <property type="molecule type" value="Genomic_DNA"/>
</dbReference>
<name>A0AAW9JN24_BACTU</name>
<dbReference type="AlphaFoldDB" id="A0AAW9JN24"/>
<keyword evidence="1" id="KW-0732">Signal</keyword>
<protein>
    <submittedName>
        <fullName evidence="2">Uncharacterized protein</fullName>
    </submittedName>
</protein>
<proteinExistence type="predicted"/>
<accession>A0AAW9JN24</accession>
<evidence type="ECO:0000313" key="2">
    <source>
        <dbReference type="EMBL" id="MDZ5480095.1"/>
    </source>
</evidence>
<dbReference type="RefSeq" id="WP_322471400.1">
    <property type="nucleotide sequence ID" value="NZ_JAXOTW010000026.1"/>
</dbReference>
<feature type="chain" id="PRO_5043723730" evidence="1">
    <location>
        <begin position="29"/>
        <end position="241"/>
    </location>
</feature>
<organism evidence="2 3">
    <name type="scientific">Bacillus thuringiensis</name>
    <dbReference type="NCBI Taxonomy" id="1428"/>
    <lineage>
        <taxon>Bacteria</taxon>
        <taxon>Bacillati</taxon>
        <taxon>Bacillota</taxon>
        <taxon>Bacilli</taxon>
        <taxon>Bacillales</taxon>
        <taxon>Bacillaceae</taxon>
        <taxon>Bacillus</taxon>
        <taxon>Bacillus cereus group</taxon>
    </lineage>
</organism>